<evidence type="ECO:0000313" key="5">
    <source>
        <dbReference type="Proteomes" id="UP000886833"/>
    </source>
</evidence>
<dbReference type="PROSITE" id="PS00903">
    <property type="entry name" value="CYT_DCMP_DEAMINASES_1"/>
    <property type="match status" value="1"/>
</dbReference>
<comment type="caution">
    <text evidence="4">The sequence shown here is derived from an EMBL/GenBank/DDBJ whole genome shotgun (WGS) entry which is preliminary data.</text>
</comment>
<reference evidence="4" key="1">
    <citation type="submission" date="2020-10" db="EMBL/GenBank/DDBJ databases">
        <authorList>
            <person name="Gilroy R."/>
        </authorList>
    </citation>
    <scope>NUCLEOTIDE SEQUENCE</scope>
    <source>
        <strain evidence="4">CHK195-26880</strain>
    </source>
</reference>
<reference evidence="4" key="2">
    <citation type="journal article" date="2021" name="PeerJ">
        <title>Extensive microbial diversity within the chicken gut microbiome revealed by metagenomics and culture.</title>
        <authorList>
            <person name="Gilroy R."/>
            <person name="Ravi A."/>
            <person name="Getino M."/>
            <person name="Pursley I."/>
            <person name="Horton D.L."/>
            <person name="Alikhan N.F."/>
            <person name="Baker D."/>
            <person name="Gharbi K."/>
            <person name="Hall N."/>
            <person name="Watson M."/>
            <person name="Adriaenssens E.M."/>
            <person name="Foster-Nyarko E."/>
            <person name="Jarju S."/>
            <person name="Secka A."/>
            <person name="Antonio M."/>
            <person name="Oren A."/>
            <person name="Chaudhuri R.R."/>
            <person name="La Ragione R."/>
            <person name="Hildebrand F."/>
            <person name="Pallen M.J."/>
        </authorList>
    </citation>
    <scope>NUCLEOTIDE SEQUENCE</scope>
    <source>
        <strain evidence="4">CHK195-26880</strain>
    </source>
</reference>
<dbReference type="GO" id="GO:0002100">
    <property type="term" value="P:tRNA wobble adenosine to inosine editing"/>
    <property type="evidence" value="ECO:0007669"/>
    <property type="project" value="InterPro"/>
</dbReference>
<dbReference type="Gene3D" id="3.40.140.10">
    <property type="entry name" value="Cytidine Deaminase, domain 2"/>
    <property type="match status" value="1"/>
</dbReference>
<proteinExistence type="predicted"/>
<evidence type="ECO:0000313" key="4">
    <source>
        <dbReference type="EMBL" id="HIT37325.1"/>
    </source>
</evidence>
<evidence type="ECO:0000259" key="3">
    <source>
        <dbReference type="PROSITE" id="PS51747"/>
    </source>
</evidence>
<organism evidence="4 5">
    <name type="scientific">Candidatus Onthousia faecipullorum</name>
    <dbReference type="NCBI Taxonomy" id="2840887"/>
    <lineage>
        <taxon>Bacteria</taxon>
        <taxon>Bacillati</taxon>
        <taxon>Bacillota</taxon>
        <taxon>Bacilli</taxon>
        <taxon>Candidatus Onthousia</taxon>
    </lineage>
</organism>
<dbReference type="Proteomes" id="UP000886833">
    <property type="component" value="Unassembled WGS sequence"/>
</dbReference>
<dbReference type="GO" id="GO:0052717">
    <property type="term" value="F:tRNA-specific adenosine-34 deaminase activity"/>
    <property type="evidence" value="ECO:0007669"/>
    <property type="project" value="UniProtKB-EC"/>
</dbReference>
<keyword evidence="2" id="KW-0862">Zinc</keyword>
<dbReference type="AlphaFoldDB" id="A0A9D1GA01"/>
<feature type="domain" description="CMP/dCMP-type deaminase" evidence="3">
    <location>
        <begin position="1"/>
        <end position="113"/>
    </location>
</feature>
<dbReference type="PANTHER" id="PTHR11079:SF179">
    <property type="entry name" value="TRNA(ADENINE(34)) DEAMINASE, CHLOROPLASTIC"/>
    <property type="match status" value="1"/>
</dbReference>
<gene>
    <name evidence="4" type="ORF">IAB59_02450</name>
</gene>
<dbReference type="SUPFAM" id="SSF53927">
    <property type="entry name" value="Cytidine deaminase-like"/>
    <property type="match status" value="1"/>
</dbReference>
<dbReference type="InterPro" id="IPR002125">
    <property type="entry name" value="CMP_dCMP_dom"/>
</dbReference>
<protein>
    <submittedName>
        <fullName evidence="4">Nucleoside deaminase</fullName>
    </submittedName>
</protein>
<accession>A0A9D1GA01</accession>
<dbReference type="InterPro" id="IPR016192">
    <property type="entry name" value="APOBEC/CMP_deaminase_Zn-bd"/>
</dbReference>
<dbReference type="CDD" id="cd01285">
    <property type="entry name" value="nucleoside_deaminase"/>
    <property type="match status" value="1"/>
</dbReference>
<evidence type="ECO:0000256" key="2">
    <source>
        <dbReference type="ARBA" id="ARBA00022833"/>
    </source>
</evidence>
<evidence type="ECO:0000256" key="1">
    <source>
        <dbReference type="ARBA" id="ARBA00022723"/>
    </source>
</evidence>
<sequence length="152" mass="17301">MNDYKYMLLALEQAKKAYDEGEVPVGAVIVKDDNVIAKTHNTKEKNKCSLEHAELSAIKLACGKLNNWRLIGTTIYVTLEPCPMCASAIKQSRINRVVYLLDNNDINNSKIVNEIFSLHDANASVEKMKLDISKFSEKDIDIISDFFRKKRY</sequence>
<dbReference type="InterPro" id="IPR016193">
    <property type="entry name" value="Cytidine_deaminase-like"/>
</dbReference>
<name>A0A9D1GA01_9FIRM</name>
<dbReference type="PROSITE" id="PS51747">
    <property type="entry name" value="CYT_DCMP_DEAMINASES_2"/>
    <property type="match status" value="1"/>
</dbReference>
<keyword evidence="1" id="KW-0479">Metal-binding</keyword>
<dbReference type="InterPro" id="IPR058535">
    <property type="entry name" value="MafB19-deam"/>
</dbReference>
<dbReference type="GO" id="GO:0008270">
    <property type="term" value="F:zinc ion binding"/>
    <property type="evidence" value="ECO:0007669"/>
    <property type="project" value="InterPro"/>
</dbReference>
<dbReference type="PANTHER" id="PTHR11079">
    <property type="entry name" value="CYTOSINE DEAMINASE FAMILY MEMBER"/>
    <property type="match status" value="1"/>
</dbReference>
<dbReference type="EMBL" id="DVKQ01000030">
    <property type="protein sequence ID" value="HIT37325.1"/>
    <property type="molecule type" value="Genomic_DNA"/>
</dbReference>
<dbReference type="Pfam" id="PF14437">
    <property type="entry name" value="MafB19-deam"/>
    <property type="match status" value="1"/>
</dbReference>